<reference evidence="4 5" key="1">
    <citation type="submission" date="2019-11" db="EMBL/GenBank/DDBJ databases">
        <title>Whole-genome sequence of a the green, strictly anaerobic photosynthetic bacterium Heliobacillus mobilis DSM 6151.</title>
        <authorList>
            <person name="Kyndt J.A."/>
            <person name="Meyer T.E."/>
        </authorList>
    </citation>
    <scope>NUCLEOTIDE SEQUENCE [LARGE SCALE GENOMIC DNA]</scope>
    <source>
        <strain evidence="4 5">DSM 6151</strain>
    </source>
</reference>
<evidence type="ECO:0000256" key="1">
    <source>
        <dbReference type="ARBA" id="ARBA00023224"/>
    </source>
</evidence>
<proteinExistence type="predicted"/>
<dbReference type="SMART" id="SM00283">
    <property type="entry name" value="MA"/>
    <property type="match status" value="1"/>
</dbReference>
<dbReference type="Proteomes" id="UP000430670">
    <property type="component" value="Unassembled WGS sequence"/>
</dbReference>
<dbReference type="GO" id="GO:0007165">
    <property type="term" value="P:signal transduction"/>
    <property type="evidence" value="ECO:0007669"/>
    <property type="project" value="UniProtKB-KW"/>
</dbReference>
<comment type="caution">
    <text evidence="4">The sequence shown here is derived from an EMBL/GenBank/DDBJ whole genome shotgun (WGS) entry which is preliminary data.</text>
</comment>
<evidence type="ECO:0000256" key="2">
    <source>
        <dbReference type="PROSITE-ProRule" id="PRU00284"/>
    </source>
</evidence>
<dbReference type="EMBL" id="WNKU01000003">
    <property type="protein sequence ID" value="MTV48220.1"/>
    <property type="molecule type" value="Genomic_DNA"/>
</dbReference>
<dbReference type="PROSITE" id="PS50111">
    <property type="entry name" value="CHEMOTAXIS_TRANSDUC_2"/>
    <property type="match status" value="1"/>
</dbReference>
<dbReference type="PANTHER" id="PTHR32089:SF112">
    <property type="entry name" value="LYSOZYME-LIKE PROTEIN-RELATED"/>
    <property type="match status" value="1"/>
</dbReference>
<dbReference type="GO" id="GO:0016020">
    <property type="term" value="C:membrane"/>
    <property type="evidence" value="ECO:0007669"/>
    <property type="project" value="InterPro"/>
</dbReference>
<keyword evidence="1 2" id="KW-0807">Transducer</keyword>
<gene>
    <name evidence="4" type="ORF">GJ688_04375</name>
</gene>
<dbReference type="AlphaFoldDB" id="A0A6I3SH97"/>
<dbReference type="SUPFAM" id="SSF58104">
    <property type="entry name" value="Methyl-accepting chemotaxis protein (MCP) signaling domain"/>
    <property type="match status" value="1"/>
</dbReference>
<evidence type="ECO:0000313" key="4">
    <source>
        <dbReference type="EMBL" id="MTV48220.1"/>
    </source>
</evidence>
<evidence type="ECO:0000259" key="3">
    <source>
        <dbReference type="PROSITE" id="PS50111"/>
    </source>
</evidence>
<evidence type="ECO:0000313" key="5">
    <source>
        <dbReference type="Proteomes" id="UP000430670"/>
    </source>
</evidence>
<dbReference type="Gene3D" id="1.10.287.950">
    <property type="entry name" value="Methyl-accepting chemotaxis protein"/>
    <property type="match status" value="1"/>
</dbReference>
<protein>
    <recommendedName>
        <fullName evidence="3">Methyl-accepting transducer domain-containing protein</fullName>
    </recommendedName>
</protein>
<dbReference type="InterPro" id="IPR004089">
    <property type="entry name" value="MCPsignal_dom"/>
</dbReference>
<organism evidence="4 5">
    <name type="scientific">Heliobacterium mobile</name>
    <name type="common">Heliobacillus mobilis</name>
    <dbReference type="NCBI Taxonomy" id="28064"/>
    <lineage>
        <taxon>Bacteria</taxon>
        <taxon>Bacillati</taxon>
        <taxon>Bacillota</taxon>
        <taxon>Clostridia</taxon>
        <taxon>Eubacteriales</taxon>
        <taxon>Heliobacteriaceae</taxon>
        <taxon>Heliobacterium</taxon>
    </lineage>
</organism>
<sequence length="168" mass="18219">MSFECGHRSGPCGNHGRGFAVVAEEVRKLAEESQLATKKIATLIGEIQRETVLAVQVMSEGTREVREGTEIVNRSGRGFMIIAELIGKATPQLQEVFSAIQEMAEGSQHIVTSMGQVFSISKDTAARSQAVAAAVDEQSAAIQEISASATRLNRMAERLQNTVDHFRM</sequence>
<feature type="domain" description="Methyl-accepting transducer" evidence="3">
    <location>
        <begin position="1"/>
        <end position="118"/>
    </location>
</feature>
<accession>A0A6I3SH97</accession>
<name>A0A6I3SH97_HELMO</name>
<keyword evidence="5" id="KW-1185">Reference proteome</keyword>
<dbReference type="Pfam" id="PF00015">
    <property type="entry name" value="MCPsignal"/>
    <property type="match status" value="1"/>
</dbReference>
<dbReference type="PANTHER" id="PTHR32089">
    <property type="entry name" value="METHYL-ACCEPTING CHEMOTAXIS PROTEIN MCPB"/>
    <property type="match status" value="1"/>
</dbReference>